<dbReference type="SMART" id="SM00382">
    <property type="entry name" value="AAA"/>
    <property type="match status" value="1"/>
</dbReference>
<comment type="caution">
    <text evidence="9">The sequence shown here is derived from an EMBL/GenBank/DDBJ whole genome shotgun (WGS) entry which is preliminary data.</text>
</comment>
<dbReference type="InterPro" id="IPR027417">
    <property type="entry name" value="P-loop_NTPase"/>
</dbReference>
<dbReference type="PROSITE" id="PS00211">
    <property type="entry name" value="ABC_TRANSPORTER_1"/>
    <property type="match status" value="1"/>
</dbReference>
<dbReference type="RefSeq" id="WP_378138405.1">
    <property type="nucleotide sequence ID" value="NZ_JBHSMI010000052.1"/>
</dbReference>
<keyword evidence="7" id="KW-0472">Membrane</keyword>
<feature type="domain" description="ABC transporter" evidence="8">
    <location>
        <begin position="9"/>
        <end position="257"/>
    </location>
</feature>
<comment type="similarity">
    <text evidence="2">Belongs to the ABC transporter superfamily.</text>
</comment>
<sequence length="271" mass="29911">MIDQTVLDVERLRIEVASERGIAQAVQDLSFKISKGQVLGIVGESGCGKSMTCMSILGLLPASAYVTQGSIRLNGAELNALSLRERNCVRREQISLVLQNPMTAFNPLMTIGRQFIETLKLHRSYSRKQALMHAMECLAEMNLSEPEQVLRQYPYELSGGMLQRVMIGLALSNKPDLLIADEPTTALDSRNREHVLNAFRRIKAASETAVLLVSHDIEVIEAVADSVIVMKQGKIVESGSTVDVLTRPAHEYTKLLLDARLTTAHSGNKNR</sequence>
<keyword evidence="4" id="KW-1003">Cell membrane</keyword>
<dbReference type="PANTHER" id="PTHR43297:SF7">
    <property type="entry name" value="D,D-DIPEPTIDE TRANSPORT ATP-BINDING PROTEIN DDPD-RELATED"/>
    <property type="match status" value="1"/>
</dbReference>
<evidence type="ECO:0000256" key="3">
    <source>
        <dbReference type="ARBA" id="ARBA00022448"/>
    </source>
</evidence>
<name>A0ABW0I4Y2_9BACL</name>
<keyword evidence="5" id="KW-0547">Nucleotide-binding</keyword>
<keyword evidence="10" id="KW-1185">Reference proteome</keyword>
<evidence type="ECO:0000256" key="7">
    <source>
        <dbReference type="ARBA" id="ARBA00023136"/>
    </source>
</evidence>
<dbReference type="Gene3D" id="3.40.50.300">
    <property type="entry name" value="P-loop containing nucleotide triphosphate hydrolases"/>
    <property type="match status" value="1"/>
</dbReference>
<dbReference type="GO" id="GO:0005524">
    <property type="term" value="F:ATP binding"/>
    <property type="evidence" value="ECO:0007669"/>
    <property type="project" value="UniProtKB-KW"/>
</dbReference>
<dbReference type="Pfam" id="PF00005">
    <property type="entry name" value="ABC_tran"/>
    <property type="match status" value="1"/>
</dbReference>
<dbReference type="Proteomes" id="UP001596113">
    <property type="component" value="Unassembled WGS sequence"/>
</dbReference>
<dbReference type="InterPro" id="IPR050388">
    <property type="entry name" value="ABC_Ni/Peptide_Import"/>
</dbReference>
<keyword evidence="3" id="KW-0813">Transport</keyword>
<dbReference type="InterPro" id="IPR003439">
    <property type="entry name" value="ABC_transporter-like_ATP-bd"/>
</dbReference>
<keyword evidence="6 9" id="KW-0067">ATP-binding</keyword>
<evidence type="ECO:0000256" key="2">
    <source>
        <dbReference type="ARBA" id="ARBA00005417"/>
    </source>
</evidence>
<evidence type="ECO:0000256" key="1">
    <source>
        <dbReference type="ARBA" id="ARBA00004202"/>
    </source>
</evidence>
<dbReference type="InterPro" id="IPR003593">
    <property type="entry name" value="AAA+_ATPase"/>
</dbReference>
<evidence type="ECO:0000256" key="5">
    <source>
        <dbReference type="ARBA" id="ARBA00022741"/>
    </source>
</evidence>
<comment type="subcellular location">
    <subcellularLocation>
        <location evidence="1">Cell membrane</location>
        <topology evidence="1">Peripheral membrane protein</topology>
    </subcellularLocation>
</comment>
<evidence type="ECO:0000259" key="8">
    <source>
        <dbReference type="PROSITE" id="PS50893"/>
    </source>
</evidence>
<evidence type="ECO:0000313" key="9">
    <source>
        <dbReference type="EMBL" id="MFC5406327.1"/>
    </source>
</evidence>
<proteinExistence type="inferred from homology"/>
<dbReference type="PANTHER" id="PTHR43297">
    <property type="entry name" value="OLIGOPEPTIDE TRANSPORT ATP-BINDING PROTEIN APPD"/>
    <property type="match status" value="1"/>
</dbReference>
<reference evidence="10" key="1">
    <citation type="journal article" date="2019" name="Int. J. Syst. Evol. Microbiol.">
        <title>The Global Catalogue of Microorganisms (GCM) 10K type strain sequencing project: providing services to taxonomists for standard genome sequencing and annotation.</title>
        <authorList>
            <consortium name="The Broad Institute Genomics Platform"/>
            <consortium name="The Broad Institute Genome Sequencing Center for Infectious Disease"/>
            <person name="Wu L."/>
            <person name="Ma J."/>
        </authorList>
    </citation>
    <scope>NUCLEOTIDE SEQUENCE [LARGE SCALE GENOMIC DNA]</scope>
    <source>
        <strain evidence="10">CGMCC 1.18575</strain>
    </source>
</reference>
<dbReference type="CDD" id="cd03257">
    <property type="entry name" value="ABC_NikE_OppD_transporters"/>
    <property type="match status" value="1"/>
</dbReference>
<evidence type="ECO:0000313" key="10">
    <source>
        <dbReference type="Proteomes" id="UP001596113"/>
    </source>
</evidence>
<dbReference type="InterPro" id="IPR017871">
    <property type="entry name" value="ABC_transporter-like_CS"/>
</dbReference>
<evidence type="ECO:0000256" key="4">
    <source>
        <dbReference type="ARBA" id="ARBA00022475"/>
    </source>
</evidence>
<dbReference type="PROSITE" id="PS50893">
    <property type="entry name" value="ABC_TRANSPORTER_2"/>
    <property type="match status" value="1"/>
</dbReference>
<evidence type="ECO:0000256" key="6">
    <source>
        <dbReference type="ARBA" id="ARBA00022840"/>
    </source>
</evidence>
<organism evidence="9 10">
    <name type="scientific">Cohnella soli</name>
    <dbReference type="NCBI Taxonomy" id="425005"/>
    <lineage>
        <taxon>Bacteria</taxon>
        <taxon>Bacillati</taxon>
        <taxon>Bacillota</taxon>
        <taxon>Bacilli</taxon>
        <taxon>Bacillales</taxon>
        <taxon>Paenibacillaceae</taxon>
        <taxon>Cohnella</taxon>
    </lineage>
</organism>
<dbReference type="EMBL" id="JBHSMI010000052">
    <property type="protein sequence ID" value="MFC5406327.1"/>
    <property type="molecule type" value="Genomic_DNA"/>
</dbReference>
<accession>A0ABW0I4Y2</accession>
<dbReference type="SUPFAM" id="SSF52540">
    <property type="entry name" value="P-loop containing nucleoside triphosphate hydrolases"/>
    <property type="match status" value="1"/>
</dbReference>
<gene>
    <name evidence="9" type="ORF">ACFPOF_26635</name>
</gene>
<protein>
    <submittedName>
        <fullName evidence="9">ABC transporter ATP-binding protein</fullName>
    </submittedName>
</protein>